<keyword evidence="3" id="KW-1185">Reference proteome</keyword>
<dbReference type="OrthoDB" id="8687012at2"/>
<proteinExistence type="predicted"/>
<organism evidence="2 3">
    <name type="scientific">Pseudaquabacterium pictum</name>
    <dbReference type="NCBI Taxonomy" id="2315236"/>
    <lineage>
        <taxon>Bacteria</taxon>
        <taxon>Pseudomonadati</taxon>
        <taxon>Pseudomonadota</taxon>
        <taxon>Betaproteobacteria</taxon>
        <taxon>Burkholderiales</taxon>
        <taxon>Sphaerotilaceae</taxon>
        <taxon>Pseudaquabacterium</taxon>
    </lineage>
</organism>
<accession>A0A480AJR8</accession>
<protein>
    <recommendedName>
        <fullName evidence="4">Lipoprotein</fullName>
    </recommendedName>
</protein>
<dbReference type="AlphaFoldDB" id="A0A480AJR8"/>
<feature type="compositionally biased region" description="Low complexity" evidence="1">
    <location>
        <begin position="143"/>
        <end position="159"/>
    </location>
</feature>
<feature type="region of interest" description="Disordered" evidence="1">
    <location>
        <begin position="136"/>
        <end position="159"/>
    </location>
</feature>
<evidence type="ECO:0000313" key="3">
    <source>
        <dbReference type="Proteomes" id="UP000301751"/>
    </source>
</evidence>
<evidence type="ECO:0008006" key="4">
    <source>
        <dbReference type="Google" id="ProtNLM"/>
    </source>
</evidence>
<evidence type="ECO:0000313" key="2">
    <source>
        <dbReference type="EMBL" id="GCL61713.1"/>
    </source>
</evidence>
<gene>
    <name evidence="2" type="ORF">AQPW35_07940</name>
</gene>
<comment type="caution">
    <text evidence="2">The sequence shown here is derived from an EMBL/GenBank/DDBJ whole genome shotgun (WGS) entry which is preliminary data.</text>
</comment>
<evidence type="ECO:0000256" key="1">
    <source>
        <dbReference type="SAM" id="MobiDB-lite"/>
    </source>
</evidence>
<dbReference type="PROSITE" id="PS51257">
    <property type="entry name" value="PROKAR_LIPOPROTEIN"/>
    <property type="match status" value="1"/>
</dbReference>
<dbReference type="Proteomes" id="UP000301751">
    <property type="component" value="Unassembled WGS sequence"/>
</dbReference>
<dbReference type="EMBL" id="BJCL01000001">
    <property type="protein sequence ID" value="GCL61713.1"/>
    <property type="molecule type" value="Genomic_DNA"/>
</dbReference>
<sequence>MLRAIIASATVLATTGCATFVNETTHPVRLETLTQQGQAIAGAECRLTNDYGSTLVRSGETSQVRRSNKDLDIVCRHPDNPDAVARAISRANAGMAGNILIGGGIGAIIDHSKGTAYTYPTWMQLVFGKTLVIDRNDERPGQPVRSTEPSPVPTTTEKK</sequence>
<name>A0A480AJR8_9BURK</name>
<reference evidence="3" key="1">
    <citation type="submission" date="2019-03" db="EMBL/GenBank/DDBJ databases">
        <title>Aquabacterium pictum sp.nov., the first bacteriochlorophyll a-containing freshwater bacterium in the genus Aquabacterium of the class Betaproteobacteria.</title>
        <authorList>
            <person name="Hirose S."/>
            <person name="Tank M."/>
            <person name="Hara E."/>
            <person name="Tamaki H."/>
            <person name="Takaichi S."/>
            <person name="Haruta S."/>
            <person name="Hanada S."/>
        </authorList>
    </citation>
    <scope>NUCLEOTIDE SEQUENCE [LARGE SCALE GENOMIC DNA]</scope>
    <source>
        <strain evidence="3">W35</strain>
    </source>
</reference>